<evidence type="ECO:0000313" key="3">
    <source>
        <dbReference type="Proteomes" id="UP001412239"/>
    </source>
</evidence>
<gene>
    <name evidence="2" type="ORF">GSTUAT00004873001</name>
</gene>
<feature type="region of interest" description="Disordered" evidence="1">
    <location>
        <begin position="24"/>
        <end position="45"/>
    </location>
</feature>
<organism evidence="2 3">
    <name type="scientific">Tuber aestivum</name>
    <name type="common">summer truffle</name>
    <dbReference type="NCBI Taxonomy" id="59557"/>
    <lineage>
        <taxon>Eukaryota</taxon>
        <taxon>Fungi</taxon>
        <taxon>Dikarya</taxon>
        <taxon>Ascomycota</taxon>
        <taxon>Pezizomycotina</taxon>
        <taxon>Pezizomycetes</taxon>
        <taxon>Pezizales</taxon>
        <taxon>Tuberaceae</taxon>
        <taxon>Tuber</taxon>
    </lineage>
</organism>
<proteinExistence type="predicted"/>
<sequence length="344" mass="38878">MDNQPAIGEPGQVHSQECVQRFKGWQSGKGQYGSPENSEKGPTMRISPGDFLRFKKVLNVDEDEKFPRYSWDTPCSTLIIRCMPSPLHTKVVSTIWRGLNYTCRRLPADVARKIDIVGNQLFAEFHGECEESEKIPDATLQVENAVGSPDVKFVLQAGLSETYGRLVEDARMWLEVRKTVSAVILVKIEESPSYQCQTQKLSGEESRRLVFPMREGVGAPIFTLEHDYGPAVSKGLTWAGKITGFVEIWRRDPKSGLAICTSDRMDLSDSCNLQTKFRLSEFLEVAHEDDCEICFDWEHYLDNLGRYIKELEASGCHRMLRDLEGPVGYQRLPLPIPSPSFHGS</sequence>
<dbReference type="EMBL" id="LN891033">
    <property type="protein sequence ID" value="CUS11006.1"/>
    <property type="molecule type" value="Genomic_DNA"/>
</dbReference>
<reference evidence="2" key="1">
    <citation type="submission" date="2015-10" db="EMBL/GenBank/DDBJ databases">
        <authorList>
            <person name="Regsiter A."/>
            <person name="william w."/>
        </authorList>
    </citation>
    <scope>NUCLEOTIDE SEQUENCE</scope>
    <source>
        <strain evidence="2">Montdore</strain>
    </source>
</reference>
<dbReference type="Proteomes" id="UP001412239">
    <property type="component" value="Unassembled WGS sequence"/>
</dbReference>
<dbReference type="AlphaFoldDB" id="A0A292PTY9"/>
<evidence type="ECO:0000313" key="2">
    <source>
        <dbReference type="EMBL" id="CUS11006.1"/>
    </source>
</evidence>
<accession>A0A292PTY9</accession>
<keyword evidence="3" id="KW-1185">Reference proteome</keyword>
<evidence type="ECO:0000256" key="1">
    <source>
        <dbReference type="SAM" id="MobiDB-lite"/>
    </source>
</evidence>
<name>A0A292PTY9_9PEZI</name>
<protein>
    <submittedName>
        <fullName evidence="2">Uncharacterized protein</fullName>
    </submittedName>
</protein>